<dbReference type="PANTHER" id="PTHR11122:SF13">
    <property type="entry name" value="GLUCOSE-6-PHOSPHATE 1-EPIMERASE"/>
    <property type="match status" value="1"/>
</dbReference>
<evidence type="ECO:0000313" key="1">
    <source>
        <dbReference type="EMBL" id="QCI86148.1"/>
    </source>
</evidence>
<dbReference type="Gene3D" id="2.70.98.10">
    <property type="match status" value="1"/>
</dbReference>
<dbReference type="SUPFAM" id="SSF74650">
    <property type="entry name" value="Galactose mutarotase-like"/>
    <property type="match status" value="1"/>
</dbReference>
<evidence type="ECO:0000313" key="2">
    <source>
        <dbReference type="Proteomes" id="UP000298615"/>
    </source>
</evidence>
<gene>
    <name evidence="1" type="ORF">FA707_03865</name>
</gene>
<dbReference type="Pfam" id="PF01263">
    <property type="entry name" value="Aldose_epim"/>
    <property type="match status" value="1"/>
</dbReference>
<dbReference type="PANTHER" id="PTHR11122">
    <property type="entry name" value="APOSPORY-ASSOCIATED PROTEIN C-RELATED"/>
    <property type="match status" value="1"/>
</dbReference>
<dbReference type="GO" id="GO:0005975">
    <property type="term" value="P:carbohydrate metabolic process"/>
    <property type="evidence" value="ECO:0007669"/>
    <property type="project" value="InterPro"/>
</dbReference>
<name>A0A4D7CPZ1_9ENTE</name>
<proteinExistence type="predicted"/>
<protein>
    <submittedName>
        <fullName evidence="1">Aldose 1-epimerase family protein</fullName>
    </submittedName>
</protein>
<keyword evidence="2" id="KW-1185">Reference proteome</keyword>
<dbReference type="InterPro" id="IPR008183">
    <property type="entry name" value="Aldose_1/G6P_1-epimerase"/>
</dbReference>
<dbReference type="Proteomes" id="UP000298615">
    <property type="component" value="Chromosome"/>
</dbReference>
<dbReference type="InterPro" id="IPR011013">
    <property type="entry name" value="Gal_mutarotase_sf_dom"/>
</dbReference>
<sequence>MFTLKNDLVTACFKAQGAELTSLQLNDGEVEFLWQGDPEFWGRQAPVLFPFVGRLKDDTYRFEGEDYHLPQHGFARDQVFEMVQQTDDSVTFSLKSSETTKANYPFDFELQIVYRLVGSALTTTYRVHNTGEYTMYYSVGGHPAFNVPINGQGTFEDYNLTVKFSDESLFLPLAGPNIAVDKKEVVEPHFTVPLLREVFKGDALVYATPLNQQEIILSSEKTPHRLSVSYEKLPYVGLWSPYPKEAPFVCIEPWLGIADTTDATGELTEKLGIQRLASHQVAESSYTITIK</sequence>
<dbReference type="RefSeq" id="WP_136952983.1">
    <property type="nucleotide sequence ID" value="NZ_CP039712.1"/>
</dbReference>
<organism evidence="1 2">
    <name type="scientific">Vagococcus zengguangii</name>
    <dbReference type="NCBI Taxonomy" id="2571750"/>
    <lineage>
        <taxon>Bacteria</taxon>
        <taxon>Bacillati</taxon>
        <taxon>Bacillota</taxon>
        <taxon>Bacilli</taxon>
        <taxon>Lactobacillales</taxon>
        <taxon>Enterococcaceae</taxon>
        <taxon>Vagococcus</taxon>
    </lineage>
</organism>
<dbReference type="GO" id="GO:0016853">
    <property type="term" value="F:isomerase activity"/>
    <property type="evidence" value="ECO:0007669"/>
    <property type="project" value="InterPro"/>
</dbReference>
<dbReference type="CDD" id="cd09024">
    <property type="entry name" value="Aldose_epim_lacX"/>
    <property type="match status" value="1"/>
</dbReference>
<dbReference type="AlphaFoldDB" id="A0A4D7CPZ1"/>
<dbReference type="InterPro" id="IPR014718">
    <property type="entry name" value="GH-type_carb-bd"/>
</dbReference>
<reference evidence="1 2" key="1">
    <citation type="submission" date="2019-04" db="EMBL/GenBank/DDBJ databases">
        <title>Vagococcus sp. nov., isolated from faeces of yaks (Bos grunniens).</title>
        <authorList>
            <person name="Ge Y."/>
        </authorList>
    </citation>
    <scope>NUCLEOTIDE SEQUENCE [LARGE SCALE GENOMIC DNA]</scope>
    <source>
        <strain evidence="1 2">MN-17</strain>
    </source>
</reference>
<dbReference type="InterPro" id="IPR037481">
    <property type="entry name" value="LacX"/>
</dbReference>
<accession>A0A4D7CPZ1</accession>
<dbReference type="KEGG" id="vao:FA707_03865"/>
<dbReference type="EMBL" id="CP039712">
    <property type="protein sequence ID" value="QCI86148.1"/>
    <property type="molecule type" value="Genomic_DNA"/>
</dbReference>
<dbReference type="GO" id="GO:0030246">
    <property type="term" value="F:carbohydrate binding"/>
    <property type="evidence" value="ECO:0007669"/>
    <property type="project" value="InterPro"/>
</dbReference>